<reference evidence="5" key="1">
    <citation type="journal article" date="2004" name="Nature">
        <title>Genome duplication in the teleost fish Tetraodon nigroviridis reveals the early vertebrate proto-karyotype.</title>
        <authorList>
            <person name="Jaillon O."/>
            <person name="Aury J.-M."/>
            <person name="Brunet F."/>
            <person name="Petit J.-L."/>
            <person name="Stange-Thomann N."/>
            <person name="Mauceli E."/>
            <person name="Bouneau L."/>
            <person name="Fischer C."/>
            <person name="Ozouf-Costaz C."/>
            <person name="Bernot A."/>
            <person name="Nicaud S."/>
            <person name="Jaffe D."/>
            <person name="Fisher S."/>
            <person name="Lutfalla G."/>
            <person name="Dossat C."/>
            <person name="Segurens B."/>
            <person name="Dasilva C."/>
            <person name="Salanoubat M."/>
            <person name="Levy M."/>
            <person name="Boudet N."/>
            <person name="Castellano S."/>
            <person name="Anthouard V."/>
            <person name="Jubin C."/>
            <person name="Castelli V."/>
            <person name="Katinka M."/>
            <person name="Vacherie B."/>
            <person name="Biemont C."/>
            <person name="Skalli Z."/>
            <person name="Cattolico L."/>
            <person name="Poulain J."/>
            <person name="De Berardinis V."/>
            <person name="Cruaud C."/>
            <person name="Duprat S."/>
            <person name="Brottier P."/>
            <person name="Coutanceau J.-P."/>
            <person name="Gouzy J."/>
            <person name="Parra G."/>
            <person name="Lardier G."/>
            <person name="Chapple C."/>
            <person name="McKernan K.J."/>
            <person name="McEwan P."/>
            <person name="Bosak S."/>
            <person name="Kellis M."/>
            <person name="Volff J.-N."/>
            <person name="Guigo R."/>
            <person name="Zody M.C."/>
            <person name="Mesirov J."/>
            <person name="Lindblad-Toh K."/>
            <person name="Birren B."/>
            <person name="Nusbaum C."/>
            <person name="Kahn D."/>
            <person name="Robinson-Rechavi M."/>
            <person name="Laudet V."/>
            <person name="Schachter V."/>
            <person name="Quetier F."/>
            <person name="Saurin W."/>
            <person name="Scarpelli C."/>
            <person name="Wincker P."/>
            <person name="Lander E.S."/>
            <person name="Weissenbach J."/>
            <person name="Roest Crollius H."/>
        </authorList>
    </citation>
    <scope>NUCLEOTIDE SEQUENCE [LARGE SCALE GENOMIC DNA]</scope>
</reference>
<feature type="region of interest" description="Disordered" evidence="1">
    <location>
        <begin position="412"/>
        <end position="440"/>
    </location>
</feature>
<reference evidence="4" key="2">
    <citation type="submission" date="2025-08" db="UniProtKB">
        <authorList>
            <consortium name="Ensembl"/>
        </authorList>
    </citation>
    <scope>IDENTIFICATION</scope>
</reference>
<dbReference type="InterPro" id="IPR058559">
    <property type="entry name" value="PRM_STIL"/>
</dbReference>
<dbReference type="STRING" id="99883.ENSTNIP00000005797"/>
<dbReference type="InParanoid" id="H3CC25"/>
<feature type="region of interest" description="Disordered" evidence="1">
    <location>
        <begin position="778"/>
        <end position="809"/>
    </location>
</feature>
<sequence length="1120" mass="120300">QKRFQICLQALPSEVLDSVFTQENVRGPRSPMNAFPSLSFPQSRAALWDGGPVGEKICLQLFSNRNPRLVLLEKALRLAQRHVRQSDKPQLQCFFLGSVLVDSDEAGATVTLDRFDPGRDQPGLSGRVPCTVLPGDAVVPCLLVTHGDTSDAVVQSESELHHCFKSLQQMLNSRQTLDLCQLVMVKGRIVCSQQSDATVFGLSWSSVCPSVGLDLQAVPAVPIIPTALLRSLTSAARPLPPPTGCQKGYLTMDQTRKLLLLLESDPKACSLPLVGLWLSGVTHVSSPQVWVSCLHFLFSSALLDRVFSDEGHFLLVLFCSTHKSPQFYKCGSSGLGPEPRLDYKLLTAFQRVTLYQVGAAEGQKLLCELSSEGGSRQRDVFRTAQLSFSRYTTVNTYQSSGCPAAAMCASEQDSGVEDEDLSPRPSPSPHLPAQQVRRVQPSVPELSLLVDASFSTQTAAGPTPPPTGWRATFSAGKASCSVPRSPPHHLPHHSTPNSNWQQPCSCCTSHSCTSIRSSPRFFPGLFPGSSQQKSLLPTPPPVSSQQRSPPPPPVSSQEKSCPLPLLPPPSASSQKKSPPPPPSALSQQKSPPSSPPPFSSHQKSPPPPPSVSFQQKSPPPSSSHHNTYLGSSHHHFALPATTIPIGSSSSLGASPPALPRQPPPPPTPSALHPAPPCPSSHPGDAPYPCTSGPALPSPPPWIMLPPYVNRCWDQTGAVDTYQLLLQQDQQLRLLQSQVQMLLEAQGKFQPPVATVRSTASVAVGTGASLFWAEADQPVSAPEAPGCSSETPPLPSSPTCSHRSPPDADLSAIRPVAGAEDADVGGEEARPPPFEHLRLFGSSVQSPVLGESVSMCSPSDGNQNFYQDLMSQLTSRLQEADSRQEGEELRKRSLCASPDPSQSSQVKPPPSRKQQACGDHVISATLQELRRLGVNVDEENLSESDRKLQQTVESSSALASINPAAVVSRLSLSESSFSSLLPCGSVDLSLEANAIALRYLSHSQLSRLSAGALRGHAPSNSSLLSPSNMSVATRKYMRKYGLIEEEEDEDEAEVAERSPRQRLTEAQGAEILPQSQLIRDLQPKMQLLTAGPEQRPPPGRAEASVGNILDLSRLRQLPKLF</sequence>
<dbReference type="InterPro" id="IPR026123">
    <property type="entry name" value="STIL"/>
</dbReference>
<dbReference type="Pfam" id="PF25775">
    <property type="entry name" value="CC_STIL"/>
    <property type="match status" value="1"/>
</dbReference>
<dbReference type="GO" id="GO:0071539">
    <property type="term" value="P:protein localization to centrosome"/>
    <property type="evidence" value="ECO:0007669"/>
    <property type="project" value="TreeGrafter"/>
</dbReference>
<dbReference type="InterPro" id="IPR057655">
    <property type="entry name" value="STIL_CC"/>
</dbReference>
<dbReference type="GeneTree" id="ENSGT00390000007310"/>
<dbReference type="GO" id="GO:0070050">
    <property type="term" value="P:neuron cellular homeostasis"/>
    <property type="evidence" value="ECO:0007669"/>
    <property type="project" value="Ensembl"/>
</dbReference>
<feature type="compositionally biased region" description="Low complexity" evidence="1">
    <location>
        <begin position="786"/>
        <end position="800"/>
    </location>
</feature>
<feature type="compositionally biased region" description="Basic and acidic residues" evidence="1">
    <location>
        <begin position="1053"/>
        <end position="1062"/>
    </location>
</feature>
<dbReference type="GO" id="GO:0010171">
    <property type="term" value="P:body morphogenesis"/>
    <property type="evidence" value="ECO:0007669"/>
    <property type="project" value="Ensembl"/>
</dbReference>
<organism evidence="4 5">
    <name type="scientific">Tetraodon nigroviridis</name>
    <name type="common">Spotted green pufferfish</name>
    <name type="synonym">Chelonodon nigroviridis</name>
    <dbReference type="NCBI Taxonomy" id="99883"/>
    <lineage>
        <taxon>Eukaryota</taxon>
        <taxon>Metazoa</taxon>
        <taxon>Chordata</taxon>
        <taxon>Craniata</taxon>
        <taxon>Vertebrata</taxon>
        <taxon>Euteleostomi</taxon>
        <taxon>Actinopterygii</taxon>
        <taxon>Neopterygii</taxon>
        <taxon>Teleostei</taxon>
        <taxon>Neoteleostei</taxon>
        <taxon>Acanthomorphata</taxon>
        <taxon>Eupercaria</taxon>
        <taxon>Tetraodontiformes</taxon>
        <taxon>Tetradontoidea</taxon>
        <taxon>Tetraodontidae</taxon>
        <taxon>Tetraodon</taxon>
    </lineage>
</organism>
<dbReference type="HOGENOM" id="CLU_304324_0_0_1"/>
<feature type="domain" description="STIL coiled coil region" evidence="3">
    <location>
        <begin position="719"/>
        <end position="746"/>
    </location>
</feature>
<feature type="region of interest" description="Disordered" evidence="1">
    <location>
        <begin position="1081"/>
        <end position="1103"/>
    </location>
</feature>
<dbReference type="OMA" id="CKCGYLT"/>
<name>H3CC25_TETNG</name>
<dbReference type="GO" id="GO:0051225">
    <property type="term" value="P:spindle assembly"/>
    <property type="evidence" value="ECO:0007669"/>
    <property type="project" value="Ensembl"/>
</dbReference>
<dbReference type="PANTHER" id="PTHR15128">
    <property type="entry name" value="TAL1 SCL INTERRUPTING LOCUS"/>
    <property type="match status" value="1"/>
</dbReference>
<feature type="compositionally biased region" description="Pro residues" evidence="1">
    <location>
        <begin position="537"/>
        <end position="554"/>
    </location>
</feature>
<feature type="region of interest" description="Disordered" evidence="1">
    <location>
        <begin position="523"/>
        <end position="691"/>
    </location>
</feature>
<dbReference type="Pfam" id="PF26399">
    <property type="entry name" value="PRM_STIL"/>
    <property type="match status" value="1"/>
</dbReference>
<evidence type="ECO:0000313" key="5">
    <source>
        <dbReference type="Proteomes" id="UP000007303"/>
    </source>
</evidence>
<feature type="compositionally biased region" description="Acidic residues" evidence="1">
    <location>
        <begin position="1042"/>
        <end position="1052"/>
    </location>
</feature>
<feature type="domain" description="STIL N-terminal" evidence="2">
    <location>
        <begin position="47"/>
        <end position="389"/>
    </location>
</feature>
<keyword evidence="5" id="KW-1185">Reference proteome</keyword>
<dbReference type="GO" id="GO:0031023">
    <property type="term" value="P:microtubule organizing center organization"/>
    <property type="evidence" value="ECO:0007669"/>
    <property type="project" value="TreeGrafter"/>
</dbReference>
<protein>
    <submittedName>
        <fullName evidence="4">STIL centriolar assembly protein</fullName>
    </submittedName>
</protein>
<feature type="compositionally biased region" description="Pro residues" evidence="1">
    <location>
        <begin position="592"/>
        <end position="610"/>
    </location>
</feature>
<evidence type="ECO:0000313" key="4">
    <source>
        <dbReference type="Ensembl" id="ENSTNIP00000005797.1"/>
    </source>
</evidence>
<dbReference type="PANTHER" id="PTHR15128:SF0">
    <property type="entry name" value="SCL-INTERRUPTING LOCUS PROTEIN"/>
    <property type="match status" value="1"/>
</dbReference>
<evidence type="ECO:0000259" key="2">
    <source>
        <dbReference type="Pfam" id="PF15253"/>
    </source>
</evidence>
<dbReference type="GO" id="GO:0007052">
    <property type="term" value="P:mitotic spindle organization"/>
    <property type="evidence" value="ECO:0007669"/>
    <property type="project" value="Ensembl"/>
</dbReference>
<dbReference type="GO" id="GO:0005815">
    <property type="term" value="C:microtubule organizing center"/>
    <property type="evidence" value="ECO:0007669"/>
    <property type="project" value="TreeGrafter"/>
</dbReference>
<feature type="region of interest" description="Disordered" evidence="1">
    <location>
        <begin position="875"/>
        <end position="915"/>
    </location>
</feature>
<evidence type="ECO:0000259" key="3">
    <source>
        <dbReference type="Pfam" id="PF25775"/>
    </source>
</evidence>
<dbReference type="Ensembl" id="ENSTNIT00000005945.1">
    <property type="protein sequence ID" value="ENSTNIP00000005797.1"/>
    <property type="gene ID" value="ENSTNIG00000003215.1"/>
</dbReference>
<accession>H3CC25</accession>
<feature type="compositionally biased region" description="Low complexity" evidence="1">
    <location>
        <begin position="643"/>
        <end position="655"/>
    </location>
</feature>
<dbReference type="Proteomes" id="UP000007303">
    <property type="component" value="Unassembled WGS sequence"/>
</dbReference>
<evidence type="ECO:0000256" key="1">
    <source>
        <dbReference type="SAM" id="MobiDB-lite"/>
    </source>
</evidence>
<dbReference type="Pfam" id="PF15253">
    <property type="entry name" value="STIL_N"/>
    <property type="match status" value="1"/>
</dbReference>
<dbReference type="InterPro" id="IPR057731">
    <property type="entry name" value="STIL_N"/>
</dbReference>
<feature type="compositionally biased region" description="Low complexity" evidence="1">
    <location>
        <begin position="896"/>
        <end position="905"/>
    </location>
</feature>
<feature type="region of interest" description="Disordered" evidence="1">
    <location>
        <begin position="1042"/>
        <end position="1068"/>
    </location>
</feature>
<feature type="compositionally biased region" description="Pro residues" evidence="1">
    <location>
        <begin position="656"/>
        <end position="679"/>
    </location>
</feature>
<dbReference type="GO" id="GO:0007224">
    <property type="term" value="P:smoothened signaling pathway"/>
    <property type="evidence" value="ECO:0007669"/>
    <property type="project" value="Ensembl"/>
</dbReference>
<proteinExistence type="predicted"/>
<feature type="region of interest" description="Disordered" evidence="1">
    <location>
        <begin position="477"/>
        <end position="502"/>
    </location>
</feature>
<reference evidence="4" key="3">
    <citation type="submission" date="2025-09" db="UniProtKB">
        <authorList>
            <consortium name="Ensembl"/>
        </authorList>
    </citation>
    <scope>IDENTIFICATION</scope>
</reference>
<dbReference type="AlphaFoldDB" id="H3CC25"/>
<feature type="compositionally biased region" description="Basic and acidic residues" evidence="1">
    <location>
        <begin position="877"/>
        <end position="890"/>
    </location>
</feature>
<dbReference type="FunCoup" id="H3CC25">
    <property type="interactions" value="1273"/>
</dbReference>